<proteinExistence type="inferred from homology"/>
<dbReference type="EMBL" id="GFTR01006161">
    <property type="protein sequence ID" value="JAW10265.1"/>
    <property type="molecule type" value="Transcribed_RNA"/>
</dbReference>
<keyword evidence="5" id="KW-1015">Disulfide bond</keyword>
<evidence type="ECO:0000313" key="9">
    <source>
        <dbReference type="EMBL" id="JAW10265.1"/>
    </source>
</evidence>
<organism evidence="9">
    <name type="scientific">Panstrongylus lignarius</name>
    <dbReference type="NCBI Taxonomy" id="156445"/>
    <lineage>
        <taxon>Eukaryota</taxon>
        <taxon>Metazoa</taxon>
        <taxon>Ecdysozoa</taxon>
        <taxon>Arthropoda</taxon>
        <taxon>Hexapoda</taxon>
        <taxon>Insecta</taxon>
        <taxon>Pterygota</taxon>
        <taxon>Neoptera</taxon>
        <taxon>Paraneoptera</taxon>
        <taxon>Hemiptera</taxon>
        <taxon>Heteroptera</taxon>
        <taxon>Panheteroptera</taxon>
        <taxon>Cimicomorpha</taxon>
        <taxon>Reduviidae</taxon>
        <taxon>Triatominae</taxon>
        <taxon>Panstrongylus</taxon>
    </lineage>
</organism>
<dbReference type="GO" id="GO:0004568">
    <property type="term" value="F:chitinase activity"/>
    <property type="evidence" value="ECO:0007669"/>
    <property type="project" value="TreeGrafter"/>
</dbReference>
<name>A0A224XCW8_9HEMI</name>
<dbReference type="InterPro" id="IPR029070">
    <property type="entry name" value="Chitinase_insertion_sf"/>
</dbReference>
<comment type="subcellular location">
    <subcellularLocation>
        <location evidence="1">Secreted</location>
    </subcellularLocation>
</comment>
<comment type="similarity">
    <text evidence="2">Belongs to the glycosyl hydrolase 18 family. IDGF subfamily.</text>
</comment>
<accession>A0A224XCW8</accession>
<dbReference type="FunFam" id="3.20.20.80:FF:000071">
    <property type="entry name" value="Imaginal disc growth factor"/>
    <property type="match status" value="1"/>
</dbReference>
<dbReference type="InterPro" id="IPR001223">
    <property type="entry name" value="Glyco_hydro18_cat"/>
</dbReference>
<dbReference type="GO" id="GO:0005975">
    <property type="term" value="P:carbohydrate metabolic process"/>
    <property type="evidence" value="ECO:0007669"/>
    <property type="project" value="InterPro"/>
</dbReference>
<feature type="domain" description="GH18" evidence="8">
    <location>
        <begin position="20"/>
        <end position="431"/>
    </location>
</feature>
<reference evidence="9" key="1">
    <citation type="journal article" date="2018" name="PLoS Negl. Trop. Dis.">
        <title>An insight into the salivary gland and fat body transcriptome of Panstrongylus lignarius (Hemiptera: Heteroptera), the main vector of Chagas disease in Peru.</title>
        <authorList>
            <person name="Nevoa J.C."/>
            <person name="Mendes M.T."/>
            <person name="da Silva M.V."/>
            <person name="Soares S.C."/>
            <person name="Oliveira C.J.F."/>
            <person name="Ribeiro J.M.C."/>
        </authorList>
    </citation>
    <scope>NUCLEOTIDE SEQUENCE</scope>
</reference>
<evidence type="ECO:0000256" key="4">
    <source>
        <dbReference type="ARBA" id="ARBA00022729"/>
    </source>
</evidence>
<dbReference type="GO" id="GO:0005576">
    <property type="term" value="C:extracellular region"/>
    <property type="evidence" value="ECO:0007669"/>
    <property type="project" value="UniProtKB-SubCell"/>
</dbReference>
<evidence type="ECO:0000256" key="3">
    <source>
        <dbReference type="ARBA" id="ARBA00022525"/>
    </source>
</evidence>
<keyword evidence="3" id="KW-0964">Secreted</keyword>
<dbReference type="Pfam" id="PF00704">
    <property type="entry name" value="Glyco_hydro_18"/>
    <property type="match status" value="1"/>
</dbReference>
<dbReference type="SMART" id="SM00636">
    <property type="entry name" value="Glyco_18"/>
    <property type="match status" value="1"/>
</dbReference>
<feature type="signal peptide" evidence="7">
    <location>
        <begin position="1"/>
        <end position="19"/>
    </location>
</feature>
<evidence type="ECO:0000256" key="6">
    <source>
        <dbReference type="ARBA" id="ARBA00023180"/>
    </source>
</evidence>
<protein>
    <submittedName>
        <fullName evidence="9">Putative catalytically inactive chitinase-like lectin</fullName>
    </submittedName>
</protein>
<dbReference type="GO" id="GO:0008061">
    <property type="term" value="F:chitin binding"/>
    <property type="evidence" value="ECO:0007669"/>
    <property type="project" value="InterPro"/>
</dbReference>
<dbReference type="Gene3D" id="3.10.50.10">
    <property type="match status" value="1"/>
</dbReference>
<dbReference type="GO" id="GO:0030246">
    <property type="term" value="F:carbohydrate binding"/>
    <property type="evidence" value="ECO:0007669"/>
    <property type="project" value="UniProtKB-KW"/>
</dbReference>
<evidence type="ECO:0000256" key="2">
    <source>
        <dbReference type="ARBA" id="ARBA00006606"/>
    </source>
</evidence>
<dbReference type="InterPro" id="IPR011583">
    <property type="entry name" value="Chitinase_II/V-like_cat"/>
</dbReference>
<dbReference type="Gene3D" id="3.20.20.80">
    <property type="entry name" value="Glycosidases"/>
    <property type="match status" value="1"/>
</dbReference>
<evidence type="ECO:0000256" key="7">
    <source>
        <dbReference type="SAM" id="SignalP"/>
    </source>
</evidence>
<evidence type="ECO:0000256" key="1">
    <source>
        <dbReference type="ARBA" id="ARBA00004613"/>
    </source>
</evidence>
<dbReference type="GO" id="GO:0006032">
    <property type="term" value="P:chitin catabolic process"/>
    <property type="evidence" value="ECO:0007669"/>
    <property type="project" value="TreeGrafter"/>
</dbReference>
<dbReference type="InterPro" id="IPR017853">
    <property type="entry name" value="GH"/>
</dbReference>
<evidence type="ECO:0000256" key="5">
    <source>
        <dbReference type="ARBA" id="ARBA00023157"/>
    </source>
</evidence>
<dbReference type="SUPFAM" id="SSF51445">
    <property type="entry name" value="(Trans)glycosidases"/>
    <property type="match status" value="1"/>
</dbReference>
<dbReference type="SUPFAM" id="SSF54556">
    <property type="entry name" value="Chitinase insertion domain"/>
    <property type="match status" value="1"/>
</dbReference>
<dbReference type="AlphaFoldDB" id="A0A224XCW8"/>
<dbReference type="InterPro" id="IPR050314">
    <property type="entry name" value="Glycosyl_Hydrlase_18"/>
</dbReference>
<keyword evidence="4 7" id="KW-0732">Signal</keyword>
<keyword evidence="6" id="KW-0325">Glycoprotein</keyword>
<dbReference type="PROSITE" id="PS51910">
    <property type="entry name" value="GH18_2"/>
    <property type="match status" value="1"/>
</dbReference>
<feature type="chain" id="PRO_5013166502" evidence="7">
    <location>
        <begin position="20"/>
        <end position="431"/>
    </location>
</feature>
<evidence type="ECO:0000259" key="8">
    <source>
        <dbReference type="PROSITE" id="PS51910"/>
    </source>
</evidence>
<keyword evidence="9" id="KW-0430">Lectin</keyword>
<sequence length="431" mass="48154">MLLRLTACLLLCCVTYLQAARVVCYWDGKSYWREGTAKVTTEEVKPGLSYCSHLLYGFTAIDDDDYHLEPVDKKLDLDKGKGQYRAVAELKRAIPGLSIMLSVGGNQDNEDQEKYFEVLEKPERRVKFINSVSTTLKQYGFDGIDLAWQFPPQHEKYETTSLSSIWHKIKKTFGAGVDSKADEHRDQFVALVRELKAVLRADGKLLSIAVLPHVNSSVYMDVRQLMPYVDMVNLWTTDYRTPERSPEKADFATPIHFEYPRLAFQNTDFTVRYWLEHGADSQKLNLGIATWGRSWKLTTDSGLSGVPPLLADGPGPAGPHTKTDGLLSYYETCVKLVSPTNPSAPAGMIRRMTDPSKRLGTYAFRLPDRKAGESEGLWVSFVEPETAGYLAAYSKMKGLGGVAILDLGLDDSRGICDGSKFPITRAAKLNL</sequence>
<dbReference type="PANTHER" id="PTHR11177">
    <property type="entry name" value="CHITINASE"/>
    <property type="match status" value="1"/>
</dbReference>
<dbReference type="PANTHER" id="PTHR11177:SF235">
    <property type="entry name" value="CHITINASE-LIKE PROTEIN IDGF1-RELATED"/>
    <property type="match status" value="1"/>
</dbReference>